<keyword evidence="3 5" id="KW-0689">Ribosomal protein</keyword>
<comment type="subunit">
    <text evidence="5">Part of the 50S ribosomal subunit; part of the 5S rRNA/L5/L18/L25 subcomplex. Contacts the 5S rRNA. Binds to the 5S rRNA independently of L5 and L18.</text>
</comment>
<feature type="domain" description="Large ribosomal subunit protein bL25 beta" evidence="8">
    <location>
        <begin position="99"/>
        <end position="176"/>
    </location>
</feature>
<feature type="domain" description="Large ribosomal subunit protein bL25 L25" evidence="7">
    <location>
        <begin position="7"/>
        <end position="91"/>
    </location>
</feature>
<evidence type="ECO:0000313" key="10">
    <source>
        <dbReference type="Proteomes" id="UP001056500"/>
    </source>
</evidence>
<dbReference type="InterPro" id="IPR029751">
    <property type="entry name" value="Ribosomal_L25_dom"/>
</dbReference>
<dbReference type="EMBL" id="CP098755">
    <property type="protein sequence ID" value="USG65905.1"/>
    <property type="molecule type" value="Genomic_DNA"/>
</dbReference>
<evidence type="ECO:0000259" key="7">
    <source>
        <dbReference type="Pfam" id="PF01386"/>
    </source>
</evidence>
<evidence type="ECO:0000259" key="8">
    <source>
        <dbReference type="Pfam" id="PF14693"/>
    </source>
</evidence>
<feature type="region of interest" description="Disordered" evidence="6">
    <location>
        <begin position="185"/>
        <end position="208"/>
    </location>
</feature>
<dbReference type="Pfam" id="PF14693">
    <property type="entry name" value="Ribosomal_TL5_C"/>
    <property type="match status" value="1"/>
</dbReference>
<dbReference type="NCBIfam" id="TIGR00731">
    <property type="entry name" value="bL25_bact_ctc"/>
    <property type="match status" value="1"/>
</dbReference>
<comment type="function">
    <text evidence="5">This is one of the proteins that binds to the 5S RNA in the ribosome where it forms part of the central protuberance.</text>
</comment>
<dbReference type="GO" id="GO:0005840">
    <property type="term" value="C:ribosome"/>
    <property type="evidence" value="ECO:0007669"/>
    <property type="project" value="UniProtKB-KW"/>
</dbReference>
<dbReference type="HAMAP" id="MF_01334">
    <property type="entry name" value="Ribosomal_bL25_CTC"/>
    <property type="match status" value="1"/>
</dbReference>
<organism evidence="9 10">
    <name type="scientific">Brevibacillus ruminantium</name>
    <dbReference type="NCBI Taxonomy" id="2950604"/>
    <lineage>
        <taxon>Bacteria</taxon>
        <taxon>Bacillati</taxon>
        <taxon>Bacillota</taxon>
        <taxon>Bacilli</taxon>
        <taxon>Bacillales</taxon>
        <taxon>Paenibacillaceae</taxon>
        <taxon>Brevibacillus</taxon>
    </lineage>
</organism>
<evidence type="ECO:0000256" key="2">
    <source>
        <dbReference type="ARBA" id="ARBA00022884"/>
    </source>
</evidence>
<dbReference type="CDD" id="cd00495">
    <property type="entry name" value="Ribosomal_L25_TL5_CTC"/>
    <property type="match status" value="1"/>
</dbReference>
<dbReference type="Gene3D" id="2.40.240.10">
    <property type="entry name" value="Ribosomal Protein L25, Chain P"/>
    <property type="match status" value="1"/>
</dbReference>
<dbReference type="Pfam" id="PF01386">
    <property type="entry name" value="Ribosomal_L25p"/>
    <property type="match status" value="1"/>
</dbReference>
<evidence type="ECO:0000256" key="1">
    <source>
        <dbReference type="ARBA" id="ARBA00022730"/>
    </source>
</evidence>
<dbReference type="Gene3D" id="2.170.120.20">
    <property type="entry name" value="Ribosomal protein L25, beta domain"/>
    <property type="match status" value="1"/>
</dbReference>
<dbReference type="InterPro" id="IPR020930">
    <property type="entry name" value="Ribosomal_uL5_bac-type"/>
</dbReference>
<dbReference type="InterPro" id="IPR020057">
    <property type="entry name" value="Ribosomal_bL25_b-dom"/>
</dbReference>
<keyword evidence="4 5" id="KW-0687">Ribonucleoprotein</keyword>
<keyword evidence="2 5" id="KW-0694">RNA-binding</keyword>
<dbReference type="Proteomes" id="UP001056500">
    <property type="component" value="Chromosome"/>
</dbReference>
<evidence type="ECO:0000256" key="6">
    <source>
        <dbReference type="SAM" id="MobiDB-lite"/>
    </source>
</evidence>
<evidence type="ECO:0000256" key="5">
    <source>
        <dbReference type="HAMAP-Rule" id="MF_01334"/>
    </source>
</evidence>
<proteinExistence type="inferred from homology"/>
<protein>
    <recommendedName>
        <fullName evidence="5">Large ribosomal subunit protein bL25</fullName>
    </recommendedName>
    <alternativeName>
        <fullName evidence="5">General stress protein CTC</fullName>
    </alternativeName>
</protein>
<gene>
    <name evidence="5" type="primary">rplY</name>
    <name evidence="5" type="synonym">ctc</name>
    <name evidence="9" type="ORF">NDK47_00675</name>
</gene>
<dbReference type="InterPro" id="IPR011035">
    <property type="entry name" value="Ribosomal_bL25/Gln-tRNA_synth"/>
</dbReference>
<dbReference type="RefSeq" id="WP_251872990.1">
    <property type="nucleotide sequence ID" value="NZ_CP098755.1"/>
</dbReference>
<dbReference type="PANTHER" id="PTHR33284:SF1">
    <property type="entry name" value="RIBOSOMAL PROTEIN L25_GLN-TRNA SYNTHETASE, ANTI-CODON-BINDING DOMAIN-CONTAINING PROTEIN"/>
    <property type="match status" value="1"/>
</dbReference>
<name>A0ABY4WJ71_9BACL</name>
<comment type="similarity">
    <text evidence="5">Belongs to the bacterial ribosomal protein bL25 family. CTC subfamily.</text>
</comment>
<keyword evidence="10" id="KW-1185">Reference proteome</keyword>
<keyword evidence="1 5" id="KW-0699">rRNA-binding</keyword>
<dbReference type="InterPro" id="IPR037121">
    <property type="entry name" value="Ribosomal_bL25_C"/>
</dbReference>
<accession>A0ABY4WJ71</accession>
<dbReference type="InterPro" id="IPR020056">
    <property type="entry name" value="Rbsml_bL25/Gln-tRNA_synth_N"/>
</dbReference>
<sequence length="208" mass="22805">MQAIQAMIRRKGETAKTNNELRRKGWVPAVIYGSDIGNQSIQVEGRVLDQALRQQTTNKPFTLEINGNQHVVMVYELQRHPVMGNILHADFKKINMNEKVHTSVPIMMTGDPELGVATLVRHSVEVSCLPGNIPESFTVNVDGLQIGDVVLVKDLDVPQTVDLGLDEMEVVISVLPVKAKSDESIDAQEAAEGVMENAASPTEEAKKV</sequence>
<evidence type="ECO:0000313" key="9">
    <source>
        <dbReference type="EMBL" id="USG65905.1"/>
    </source>
</evidence>
<reference evidence="9" key="1">
    <citation type="submission" date="2022-06" db="EMBL/GenBank/DDBJ databases">
        <title>Genome sequencing of Brevibacillus sp. BB3-R1.</title>
        <authorList>
            <person name="Heo J."/>
            <person name="Lee D."/>
            <person name="Won M."/>
            <person name="Han B.-H."/>
            <person name="Hong S.-B."/>
            <person name="Kwon S.-W."/>
        </authorList>
    </citation>
    <scope>NUCLEOTIDE SEQUENCE</scope>
    <source>
        <strain evidence="9">BB3-R1</strain>
    </source>
</reference>
<dbReference type="InterPro" id="IPR001021">
    <property type="entry name" value="Ribosomal_bL25_long"/>
</dbReference>
<evidence type="ECO:0000256" key="4">
    <source>
        <dbReference type="ARBA" id="ARBA00023274"/>
    </source>
</evidence>
<dbReference type="PANTHER" id="PTHR33284">
    <property type="entry name" value="RIBOSOMAL PROTEIN L25/GLN-TRNA SYNTHETASE, ANTI-CODON-BINDING DOMAIN-CONTAINING PROTEIN"/>
    <property type="match status" value="1"/>
</dbReference>
<dbReference type="SUPFAM" id="SSF50715">
    <property type="entry name" value="Ribosomal protein L25-like"/>
    <property type="match status" value="1"/>
</dbReference>
<evidence type="ECO:0000256" key="3">
    <source>
        <dbReference type="ARBA" id="ARBA00022980"/>
    </source>
</evidence>